<dbReference type="AlphaFoldDB" id="A0A1H1G5F9"/>
<keyword evidence="2" id="KW-1185">Reference proteome</keyword>
<evidence type="ECO:0000313" key="1">
    <source>
        <dbReference type="EMBL" id="SDR08464.1"/>
    </source>
</evidence>
<name>A0A1H1G5F9_9ACTN</name>
<dbReference type="Proteomes" id="UP000183053">
    <property type="component" value="Unassembled WGS sequence"/>
</dbReference>
<dbReference type="EMBL" id="FNLF01000002">
    <property type="protein sequence ID" value="SDR08464.1"/>
    <property type="molecule type" value="Genomic_DNA"/>
</dbReference>
<dbReference type="OrthoDB" id="3261230at2"/>
<protein>
    <submittedName>
        <fullName evidence="1">Uncharacterized protein</fullName>
    </submittedName>
</protein>
<proteinExistence type="predicted"/>
<sequence>MSGMTCPIQKEAQMRGWKLAGVGVAVGATILAGCGGGADRASAEAVAAKCKNSDSFPTLSEDKKSIDFNLYSRSQGAEDAFNCILKETGAPSSVSSKVKQTRPIDGTQTTKWDGWELSWSYSGSGPMKLIFEQV</sequence>
<accession>A0A1H1G5F9</accession>
<evidence type="ECO:0000313" key="2">
    <source>
        <dbReference type="Proteomes" id="UP000183053"/>
    </source>
</evidence>
<dbReference type="RefSeq" id="WP_139184220.1">
    <property type="nucleotide sequence ID" value="NZ_FNLF01000002.1"/>
</dbReference>
<reference evidence="2" key="1">
    <citation type="submission" date="2016-10" db="EMBL/GenBank/DDBJ databases">
        <authorList>
            <person name="Varghese N."/>
            <person name="Submissions S."/>
        </authorList>
    </citation>
    <scope>NUCLEOTIDE SEQUENCE [LARGE SCALE GENOMIC DNA]</scope>
    <source>
        <strain evidence="2">DSM 44142</strain>
    </source>
</reference>
<gene>
    <name evidence="1" type="ORF">SAMN04489765_3123</name>
</gene>
<organism evidence="1 2">
    <name type="scientific">Tsukamurella pulmonis</name>
    <dbReference type="NCBI Taxonomy" id="47312"/>
    <lineage>
        <taxon>Bacteria</taxon>
        <taxon>Bacillati</taxon>
        <taxon>Actinomycetota</taxon>
        <taxon>Actinomycetes</taxon>
        <taxon>Mycobacteriales</taxon>
        <taxon>Tsukamurellaceae</taxon>
        <taxon>Tsukamurella</taxon>
    </lineage>
</organism>